<dbReference type="AlphaFoldDB" id="A0A939C7I5"/>
<sequence>MRRVIQLFLSCGVLGIGVGLLLAADLGSDGYSTLINGATRASGLPFALVNISIGLILVLLAWLKGARPALGTVVQPVVTGLVVGYVLDLVPAGLSLPARIGLLVIAFVILSFGVAGYLGSRFGAGPAEALSTAWDPPVPFRWSYSAFQFAGAVAGWLLGASIGVATVLVIVLLGPAVDLLGRRFATLSPHLRPA</sequence>
<evidence type="ECO:0000313" key="3">
    <source>
        <dbReference type="Proteomes" id="UP000663801"/>
    </source>
</evidence>
<accession>A0A939C7I5</accession>
<feature type="transmembrane region" description="Helical" evidence="1">
    <location>
        <begin position="99"/>
        <end position="118"/>
    </location>
</feature>
<name>A0A939C7I5_9ACTN</name>
<dbReference type="Proteomes" id="UP000663801">
    <property type="component" value="Unassembled WGS sequence"/>
</dbReference>
<keyword evidence="1" id="KW-0472">Membrane</keyword>
<dbReference type="RefSeq" id="WP_205258323.1">
    <property type="nucleotide sequence ID" value="NZ_BAAAPV010000002.1"/>
</dbReference>
<organism evidence="2 3">
    <name type="scientific">Nakamurella flavida</name>
    <dbReference type="NCBI Taxonomy" id="363630"/>
    <lineage>
        <taxon>Bacteria</taxon>
        <taxon>Bacillati</taxon>
        <taxon>Actinomycetota</taxon>
        <taxon>Actinomycetes</taxon>
        <taxon>Nakamurellales</taxon>
        <taxon>Nakamurellaceae</taxon>
        <taxon>Nakamurella</taxon>
    </lineage>
</organism>
<feature type="transmembrane region" description="Helical" evidence="1">
    <location>
        <begin position="42"/>
        <end position="62"/>
    </location>
</feature>
<dbReference type="EMBL" id="JAERWL010000015">
    <property type="protein sequence ID" value="MBM9478202.1"/>
    <property type="molecule type" value="Genomic_DNA"/>
</dbReference>
<dbReference type="PANTHER" id="PTHR40078">
    <property type="entry name" value="INTEGRAL MEMBRANE PROTEIN-RELATED"/>
    <property type="match status" value="1"/>
</dbReference>
<keyword evidence="3" id="KW-1185">Reference proteome</keyword>
<feature type="transmembrane region" description="Helical" evidence="1">
    <location>
        <begin position="149"/>
        <end position="173"/>
    </location>
</feature>
<keyword evidence="1" id="KW-0812">Transmembrane</keyword>
<evidence type="ECO:0000313" key="2">
    <source>
        <dbReference type="EMBL" id="MBM9478202.1"/>
    </source>
</evidence>
<dbReference type="InterPro" id="IPR038750">
    <property type="entry name" value="YczE/YyaS-like"/>
</dbReference>
<keyword evidence="1" id="KW-1133">Transmembrane helix</keyword>
<proteinExistence type="predicted"/>
<evidence type="ECO:0000256" key="1">
    <source>
        <dbReference type="SAM" id="Phobius"/>
    </source>
</evidence>
<protein>
    <recommendedName>
        <fullName evidence="4">YitT family protein</fullName>
    </recommendedName>
</protein>
<dbReference type="Pfam" id="PF19700">
    <property type="entry name" value="DUF6198"/>
    <property type="match status" value="1"/>
</dbReference>
<reference evidence="2" key="1">
    <citation type="submission" date="2021-01" db="EMBL/GenBank/DDBJ databases">
        <title>KCTC 19127 draft genome.</title>
        <authorList>
            <person name="An D."/>
        </authorList>
    </citation>
    <scope>NUCLEOTIDE SEQUENCE</scope>
    <source>
        <strain evidence="2">KCTC 19127</strain>
    </source>
</reference>
<gene>
    <name evidence="2" type="ORF">JL107_17270</name>
</gene>
<dbReference type="PANTHER" id="PTHR40078:SF1">
    <property type="entry name" value="INTEGRAL MEMBRANE PROTEIN"/>
    <property type="match status" value="1"/>
</dbReference>
<feature type="transmembrane region" description="Helical" evidence="1">
    <location>
        <begin position="69"/>
        <end position="87"/>
    </location>
</feature>
<evidence type="ECO:0008006" key="4">
    <source>
        <dbReference type="Google" id="ProtNLM"/>
    </source>
</evidence>
<comment type="caution">
    <text evidence="2">The sequence shown here is derived from an EMBL/GenBank/DDBJ whole genome shotgun (WGS) entry which is preliminary data.</text>
</comment>